<dbReference type="AlphaFoldDB" id="A0A0K2TS37"/>
<keyword evidence="1" id="KW-0472">Membrane</keyword>
<organism evidence="2">
    <name type="scientific">Lepeophtheirus salmonis</name>
    <name type="common">Salmon louse</name>
    <name type="synonym">Caligus salmonis</name>
    <dbReference type="NCBI Taxonomy" id="72036"/>
    <lineage>
        <taxon>Eukaryota</taxon>
        <taxon>Metazoa</taxon>
        <taxon>Ecdysozoa</taxon>
        <taxon>Arthropoda</taxon>
        <taxon>Crustacea</taxon>
        <taxon>Multicrustacea</taxon>
        <taxon>Hexanauplia</taxon>
        <taxon>Copepoda</taxon>
        <taxon>Siphonostomatoida</taxon>
        <taxon>Caligidae</taxon>
        <taxon>Lepeophtheirus</taxon>
    </lineage>
</organism>
<accession>A0A0K2TS37</accession>
<evidence type="ECO:0000256" key="1">
    <source>
        <dbReference type="SAM" id="Phobius"/>
    </source>
</evidence>
<protein>
    <submittedName>
        <fullName evidence="2">Uncharacterized protein</fullName>
    </submittedName>
</protein>
<reference evidence="2" key="1">
    <citation type="submission" date="2014-05" db="EMBL/GenBank/DDBJ databases">
        <authorList>
            <person name="Chronopoulou M."/>
        </authorList>
    </citation>
    <scope>NUCLEOTIDE SEQUENCE</scope>
    <source>
        <tissue evidence="2">Whole organism</tissue>
    </source>
</reference>
<proteinExistence type="predicted"/>
<evidence type="ECO:0000313" key="2">
    <source>
        <dbReference type="EMBL" id="CDW28482.1"/>
    </source>
</evidence>
<sequence>RNLRLASHFNFSFFSYYVFKCLFPVFSVGCIPSKGYAGSKHFFYERWSRNEILPFEEENPLKPLH</sequence>
<feature type="non-terminal residue" evidence="2">
    <location>
        <position position="1"/>
    </location>
</feature>
<keyword evidence="1" id="KW-1133">Transmembrane helix</keyword>
<keyword evidence="1" id="KW-0812">Transmembrane</keyword>
<feature type="transmembrane region" description="Helical" evidence="1">
    <location>
        <begin position="13"/>
        <end position="31"/>
    </location>
</feature>
<name>A0A0K2TS37_LEPSM</name>
<dbReference type="EMBL" id="HACA01011121">
    <property type="protein sequence ID" value="CDW28482.1"/>
    <property type="molecule type" value="Transcribed_RNA"/>
</dbReference>